<keyword evidence="2" id="KW-1133">Transmembrane helix</keyword>
<feature type="transmembrane region" description="Helical" evidence="2">
    <location>
        <begin position="38"/>
        <end position="59"/>
    </location>
</feature>
<keyword evidence="2" id="KW-0472">Membrane</keyword>
<evidence type="ECO:0000313" key="4">
    <source>
        <dbReference type="Proteomes" id="UP001220064"/>
    </source>
</evidence>
<sequence length="176" mass="18278">MSDYPHTGPAQDAAQEDVARPGTAAAGSRTRPPAPLAWAYWILIAVAVVLLTSGFVGLFGTGGADTGSVDPDLSADAAAYLERNRRFVAVANTVCAEALGCLVPQMANGSQWGRRIVAGVMGLACLVNIGAIALGVGGMALLVIPVLMAVAALLMFRPAANSFVQEKTWEKRRIID</sequence>
<evidence type="ECO:0008006" key="5">
    <source>
        <dbReference type="Google" id="ProtNLM"/>
    </source>
</evidence>
<reference evidence="3 4" key="1">
    <citation type="submission" date="2020-10" db="EMBL/GenBank/DDBJ databases">
        <title>Complete genome sequence of Corynebacterium massiliense DSM 45435, type strain of Corynebacterium massiliense.</title>
        <authorList>
            <person name="Busche T."/>
            <person name="Kalinowski J."/>
            <person name="Ruckert C."/>
        </authorList>
    </citation>
    <scope>NUCLEOTIDE SEQUENCE [LARGE SCALE GENOMIC DNA]</scope>
    <source>
        <strain evidence="3 4">DSM 45435</strain>
    </source>
</reference>
<feature type="region of interest" description="Disordered" evidence="1">
    <location>
        <begin position="1"/>
        <end position="31"/>
    </location>
</feature>
<proteinExistence type="predicted"/>
<accession>A0ABY7U644</accession>
<gene>
    <name evidence="3" type="ORF">CMASS_01325</name>
</gene>
<evidence type="ECO:0000256" key="1">
    <source>
        <dbReference type="SAM" id="MobiDB-lite"/>
    </source>
</evidence>
<dbReference type="Proteomes" id="UP001220064">
    <property type="component" value="Chromosome"/>
</dbReference>
<evidence type="ECO:0000256" key="2">
    <source>
        <dbReference type="SAM" id="Phobius"/>
    </source>
</evidence>
<keyword evidence="4" id="KW-1185">Reference proteome</keyword>
<organism evidence="3 4">
    <name type="scientific">Corynebacterium massiliense DSM 45435</name>
    <dbReference type="NCBI Taxonomy" id="1121364"/>
    <lineage>
        <taxon>Bacteria</taxon>
        <taxon>Bacillati</taxon>
        <taxon>Actinomycetota</taxon>
        <taxon>Actinomycetes</taxon>
        <taxon>Mycobacteriales</taxon>
        <taxon>Corynebacteriaceae</taxon>
        <taxon>Corynebacterium</taxon>
    </lineage>
</organism>
<feature type="transmembrane region" description="Helical" evidence="2">
    <location>
        <begin position="116"/>
        <end position="136"/>
    </location>
</feature>
<evidence type="ECO:0000313" key="3">
    <source>
        <dbReference type="EMBL" id="WCZ31728.1"/>
    </source>
</evidence>
<dbReference type="EMBL" id="CP063189">
    <property type="protein sequence ID" value="WCZ31728.1"/>
    <property type="molecule type" value="Genomic_DNA"/>
</dbReference>
<keyword evidence="2" id="KW-0812">Transmembrane</keyword>
<feature type="transmembrane region" description="Helical" evidence="2">
    <location>
        <begin position="142"/>
        <end position="164"/>
    </location>
</feature>
<name>A0ABY7U644_9CORY</name>
<protein>
    <recommendedName>
        <fullName evidence="5">Tellurium resistance protein TerC</fullName>
    </recommendedName>
</protein>
<dbReference type="RefSeq" id="WP_022863389.1">
    <property type="nucleotide sequence ID" value="NZ_ATVG01000010.1"/>
</dbReference>